<name>A0AAN8U5C5_SOLBU</name>
<comment type="caution">
    <text evidence="1">The sequence shown here is derived from an EMBL/GenBank/DDBJ whole genome shotgun (WGS) entry which is preliminary data.</text>
</comment>
<protein>
    <submittedName>
        <fullName evidence="1">Uncharacterized protein</fullName>
    </submittedName>
</protein>
<evidence type="ECO:0000313" key="2">
    <source>
        <dbReference type="Proteomes" id="UP001371456"/>
    </source>
</evidence>
<accession>A0AAN8U5C5</accession>
<sequence>MGAMDVNMMVIMGL</sequence>
<keyword evidence="2" id="KW-1185">Reference proteome</keyword>
<reference evidence="1 2" key="1">
    <citation type="submission" date="2024-02" db="EMBL/GenBank/DDBJ databases">
        <title>de novo genome assembly of Solanum bulbocastanum strain 11H21.</title>
        <authorList>
            <person name="Hosaka A.J."/>
        </authorList>
    </citation>
    <scope>NUCLEOTIDE SEQUENCE [LARGE SCALE GENOMIC DNA]</scope>
    <source>
        <tissue evidence="1">Young leaves</tissue>
    </source>
</reference>
<proteinExistence type="predicted"/>
<gene>
    <name evidence="1" type="ORF">RDI58_003843</name>
</gene>
<dbReference type="EMBL" id="JBANQN010000002">
    <property type="protein sequence ID" value="KAK6796142.1"/>
    <property type="molecule type" value="Genomic_DNA"/>
</dbReference>
<evidence type="ECO:0000313" key="1">
    <source>
        <dbReference type="EMBL" id="KAK6796142.1"/>
    </source>
</evidence>
<dbReference type="Proteomes" id="UP001371456">
    <property type="component" value="Unassembled WGS sequence"/>
</dbReference>
<organism evidence="1 2">
    <name type="scientific">Solanum bulbocastanum</name>
    <name type="common">Wild potato</name>
    <dbReference type="NCBI Taxonomy" id="147425"/>
    <lineage>
        <taxon>Eukaryota</taxon>
        <taxon>Viridiplantae</taxon>
        <taxon>Streptophyta</taxon>
        <taxon>Embryophyta</taxon>
        <taxon>Tracheophyta</taxon>
        <taxon>Spermatophyta</taxon>
        <taxon>Magnoliopsida</taxon>
        <taxon>eudicotyledons</taxon>
        <taxon>Gunneridae</taxon>
        <taxon>Pentapetalae</taxon>
        <taxon>asterids</taxon>
        <taxon>lamiids</taxon>
        <taxon>Solanales</taxon>
        <taxon>Solanaceae</taxon>
        <taxon>Solanoideae</taxon>
        <taxon>Solaneae</taxon>
        <taxon>Solanum</taxon>
    </lineage>
</organism>